<protein>
    <submittedName>
        <fullName evidence="1">Uncharacterized protein</fullName>
    </submittedName>
</protein>
<evidence type="ECO:0000313" key="1">
    <source>
        <dbReference type="EMBL" id="KAK9013837.1"/>
    </source>
</evidence>
<sequence length="91" mass="10651">MSKRFKWLAKDSMSLFGLHRTLNYQGIGLTDCVKQYDESESRLSYSYSLLKAIPSMMLELGCVARLLTTGLVWRGWARRVLWFKVMHMLKT</sequence>
<proteinExistence type="predicted"/>
<gene>
    <name evidence="1" type="ORF">V6N11_041830</name>
</gene>
<keyword evidence="2" id="KW-1185">Reference proteome</keyword>
<reference evidence="1 2" key="1">
    <citation type="journal article" date="2024" name="G3 (Bethesda)">
        <title>Genome assembly of Hibiscus sabdariffa L. provides insights into metabolisms of medicinal natural products.</title>
        <authorList>
            <person name="Kim T."/>
        </authorList>
    </citation>
    <scope>NUCLEOTIDE SEQUENCE [LARGE SCALE GENOMIC DNA]</scope>
    <source>
        <strain evidence="1">TK-2024</strain>
        <tissue evidence="1">Old leaves</tissue>
    </source>
</reference>
<organism evidence="1 2">
    <name type="scientific">Hibiscus sabdariffa</name>
    <name type="common">roselle</name>
    <dbReference type="NCBI Taxonomy" id="183260"/>
    <lineage>
        <taxon>Eukaryota</taxon>
        <taxon>Viridiplantae</taxon>
        <taxon>Streptophyta</taxon>
        <taxon>Embryophyta</taxon>
        <taxon>Tracheophyta</taxon>
        <taxon>Spermatophyta</taxon>
        <taxon>Magnoliopsida</taxon>
        <taxon>eudicotyledons</taxon>
        <taxon>Gunneridae</taxon>
        <taxon>Pentapetalae</taxon>
        <taxon>rosids</taxon>
        <taxon>malvids</taxon>
        <taxon>Malvales</taxon>
        <taxon>Malvaceae</taxon>
        <taxon>Malvoideae</taxon>
        <taxon>Hibiscus</taxon>
    </lineage>
</organism>
<comment type="caution">
    <text evidence="1">The sequence shown here is derived from an EMBL/GenBank/DDBJ whole genome shotgun (WGS) entry which is preliminary data.</text>
</comment>
<accession>A0ABR2RMC2</accession>
<dbReference type="EMBL" id="JBBPBN010000022">
    <property type="protein sequence ID" value="KAK9013837.1"/>
    <property type="molecule type" value="Genomic_DNA"/>
</dbReference>
<dbReference type="Proteomes" id="UP001396334">
    <property type="component" value="Unassembled WGS sequence"/>
</dbReference>
<name>A0ABR2RMC2_9ROSI</name>
<evidence type="ECO:0000313" key="2">
    <source>
        <dbReference type="Proteomes" id="UP001396334"/>
    </source>
</evidence>